<dbReference type="Gene3D" id="1.10.10.10">
    <property type="entry name" value="Winged helix-like DNA-binding domain superfamily/Winged helix DNA-binding domain"/>
    <property type="match status" value="1"/>
</dbReference>
<comment type="caution">
    <text evidence="5">The sequence shown here is derived from an EMBL/GenBank/DDBJ whole genome shotgun (WGS) entry which is preliminary data.</text>
</comment>
<sequence>MKYGQFCPVAKTAEILGEKWTILIIRELLMGATRFNQIQRGLNLISPTLLSSRLDKLEDLGLVIKKKSPALKGHEYFSTKSCRDLLPIIKMMGEWGMLWTFSNVTNKDYDMELLMLYLERSVATDHLPDGETTIKFKFVDLQQNANWWIVVQDGKKDLCIKDPGKEVDVYITTDVKTMIDVWMGEASYRAAEKNGEMKIIGHKLLTQKINSWLKDSVFKGLPTASNI</sequence>
<evidence type="ECO:0000259" key="4">
    <source>
        <dbReference type="PROSITE" id="PS51118"/>
    </source>
</evidence>
<keyword evidence="3" id="KW-0804">Transcription</keyword>
<protein>
    <submittedName>
        <fullName evidence="5">HxlR family transcriptional regulator</fullName>
    </submittedName>
</protein>
<evidence type="ECO:0000256" key="2">
    <source>
        <dbReference type="ARBA" id="ARBA00023125"/>
    </source>
</evidence>
<dbReference type="OrthoDB" id="9807069at2"/>
<evidence type="ECO:0000256" key="3">
    <source>
        <dbReference type="ARBA" id="ARBA00023163"/>
    </source>
</evidence>
<proteinExistence type="predicted"/>
<dbReference type="Pfam" id="PF02036">
    <property type="entry name" value="SCP2"/>
    <property type="match status" value="1"/>
</dbReference>
<gene>
    <name evidence="5" type="ORF">C8D91_2907</name>
</gene>
<dbReference type="RefSeq" id="WP_099017491.1">
    <property type="nucleotide sequence ID" value="NZ_NIHB01000001.1"/>
</dbReference>
<name>A0A4R6X6L0_9GAMM</name>
<dbReference type="InterPro" id="IPR036527">
    <property type="entry name" value="SCP2_sterol-bd_dom_sf"/>
</dbReference>
<dbReference type="InterPro" id="IPR036388">
    <property type="entry name" value="WH-like_DNA-bd_sf"/>
</dbReference>
<dbReference type="SUPFAM" id="SSF55718">
    <property type="entry name" value="SCP-like"/>
    <property type="match status" value="1"/>
</dbReference>
<keyword evidence="2" id="KW-0238">DNA-binding</keyword>
<dbReference type="InterPro" id="IPR003033">
    <property type="entry name" value="SCP2_sterol-bd_dom"/>
</dbReference>
<dbReference type="AlphaFoldDB" id="A0A4R6X6L0"/>
<feature type="domain" description="HTH hxlR-type" evidence="4">
    <location>
        <begin position="7"/>
        <end position="104"/>
    </location>
</feature>
<reference evidence="5 6" key="1">
    <citation type="submission" date="2019-03" db="EMBL/GenBank/DDBJ databases">
        <title>Genomic Encyclopedia of Type Strains, Phase IV (KMG-IV): sequencing the most valuable type-strain genomes for metagenomic binning, comparative biology and taxonomic classification.</title>
        <authorList>
            <person name="Goeker M."/>
        </authorList>
    </citation>
    <scope>NUCLEOTIDE SEQUENCE [LARGE SCALE GENOMIC DNA]</scope>
    <source>
        <strain evidence="5 6">DSM 25488</strain>
    </source>
</reference>
<dbReference type="Proteomes" id="UP000295724">
    <property type="component" value="Unassembled WGS sequence"/>
</dbReference>
<evidence type="ECO:0000313" key="5">
    <source>
        <dbReference type="EMBL" id="TDR14636.1"/>
    </source>
</evidence>
<evidence type="ECO:0000256" key="1">
    <source>
        <dbReference type="ARBA" id="ARBA00023015"/>
    </source>
</evidence>
<dbReference type="SUPFAM" id="SSF46785">
    <property type="entry name" value="Winged helix' DNA-binding domain"/>
    <property type="match status" value="1"/>
</dbReference>
<organism evidence="5 6">
    <name type="scientific">Marinicella litoralis</name>
    <dbReference type="NCBI Taxonomy" id="644220"/>
    <lineage>
        <taxon>Bacteria</taxon>
        <taxon>Pseudomonadati</taxon>
        <taxon>Pseudomonadota</taxon>
        <taxon>Gammaproteobacteria</taxon>
        <taxon>Lysobacterales</taxon>
        <taxon>Marinicellaceae</taxon>
        <taxon>Marinicella</taxon>
    </lineage>
</organism>
<accession>A0A4R6X6L0</accession>
<dbReference type="PANTHER" id="PTHR33204">
    <property type="entry name" value="TRANSCRIPTIONAL REGULATOR, MARR FAMILY"/>
    <property type="match status" value="1"/>
</dbReference>
<dbReference type="CDD" id="cd00090">
    <property type="entry name" value="HTH_ARSR"/>
    <property type="match status" value="1"/>
</dbReference>
<dbReference type="Gene3D" id="3.30.1050.10">
    <property type="entry name" value="SCP2 sterol-binding domain"/>
    <property type="match status" value="1"/>
</dbReference>
<dbReference type="Pfam" id="PF01638">
    <property type="entry name" value="HxlR"/>
    <property type="match status" value="1"/>
</dbReference>
<dbReference type="InterPro" id="IPR002577">
    <property type="entry name" value="HTH_HxlR"/>
</dbReference>
<dbReference type="GO" id="GO:0003677">
    <property type="term" value="F:DNA binding"/>
    <property type="evidence" value="ECO:0007669"/>
    <property type="project" value="UniProtKB-KW"/>
</dbReference>
<evidence type="ECO:0000313" key="6">
    <source>
        <dbReference type="Proteomes" id="UP000295724"/>
    </source>
</evidence>
<dbReference type="GO" id="GO:0006355">
    <property type="term" value="P:regulation of DNA-templated transcription"/>
    <property type="evidence" value="ECO:0007669"/>
    <property type="project" value="UniProtKB-ARBA"/>
</dbReference>
<keyword evidence="6" id="KW-1185">Reference proteome</keyword>
<dbReference type="PROSITE" id="PS51118">
    <property type="entry name" value="HTH_HXLR"/>
    <property type="match status" value="1"/>
</dbReference>
<dbReference type="EMBL" id="SNZB01000009">
    <property type="protein sequence ID" value="TDR14636.1"/>
    <property type="molecule type" value="Genomic_DNA"/>
</dbReference>
<dbReference type="PANTHER" id="PTHR33204:SF18">
    <property type="entry name" value="TRANSCRIPTIONAL REGULATORY PROTEIN"/>
    <property type="match status" value="1"/>
</dbReference>
<dbReference type="InterPro" id="IPR036390">
    <property type="entry name" value="WH_DNA-bd_sf"/>
</dbReference>
<dbReference type="InterPro" id="IPR011991">
    <property type="entry name" value="ArsR-like_HTH"/>
</dbReference>
<keyword evidence="1" id="KW-0805">Transcription regulation</keyword>